<reference evidence="3" key="1">
    <citation type="journal article" date="2017" name="Nat. Ecol. Evol.">
        <title>Genome expansion and lineage-specific genetic innovations in the forest pathogenic fungi Armillaria.</title>
        <authorList>
            <person name="Sipos G."/>
            <person name="Prasanna A.N."/>
            <person name="Walter M.C."/>
            <person name="O'Connor E."/>
            <person name="Balint B."/>
            <person name="Krizsan K."/>
            <person name="Kiss B."/>
            <person name="Hess J."/>
            <person name="Varga T."/>
            <person name="Slot J."/>
            <person name="Riley R."/>
            <person name="Boka B."/>
            <person name="Rigling D."/>
            <person name="Barry K."/>
            <person name="Lee J."/>
            <person name="Mihaltcheva S."/>
            <person name="LaButti K."/>
            <person name="Lipzen A."/>
            <person name="Waldron R."/>
            <person name="Moloney N.M."/>
            <person name="Sperisen C."/>
            <person name="Kredics L."/>
            <person name="Vagvoelgyi C."/>
            <person name="Patrignani A."/>
            <person name="Fitzpatrick D."/>
            <person name="Nagy I."/>
            <person name="Doyle S."/>
            <person name="Anderson J.B."/>
            <person name="Grigoriev I.V."/>
            <person name="Gueldener U."/>
            <person name="Muensterkoetter M."/>
            <person name="Nagy L.G."/>
        </authorList>
    </citation>
    <scope>NUCLEOTIDE SEQUENCE [LARGE SCALE GENOMIC DNA]</scope>
    <source>
        <strain evidence="3">C18/9</strain>
    </source>
</reference>
<dbReference type="OrthoDB" id="1259151at2759"/>
<evidence type="ECO:0000313" key="2">
    <source>
        <dbReference type="EMBL" id="SJL07577.1"/>
    </source>
</evidence>
<dbReference type="InterPro" id="IPR036322">
    <property type="entry name" value="WD40_repeat_dom_sf"/>
</dbReference>
<dbReference type="Pfam" id="PF00646">
    <property type="entry name" value="F-box"/>
    <property type="match status" value="1"/>
</dbReference>
<proteinExistence type="predicted"/>
<dbReference type="EMBL" id="FUEG01000008">
    <property type="protein sequence ID" value="SJL07577.1"/>
    <property type="molecule type" value="Genomic_DNA"/>
</dbReference>
<accession>A0A284RFP1</accession>
<dbReference type="InterPro" id="IPR015943">
    <property type="entry name" value="WD40/YVTN_repeat-like_dom_sf"/>
</dbReference>
<dbReference type="InterPro" id="IPR001810">
    <property type="entry name" value="F-box_dom"/>
</dbReference>
<dbReference type="OMA" id="WSYEPIY"/>
<dbReference type="Gene3D" id="2.130.10.10">
    <property type="entry name" value="YVTN repeat-like/Quinoprotein amine dehydrogenase"/>
    <property type="match status" value="1"/>
</dbReference>
<dbReference type="AlphaFoldDB" id="A0A284RFP1"/>
<keyword evidence="3" id="KW-1185">Reference proteome</keyword>
<dbReference type="InterPro" id="IPR036047">
    <property type="entry name" value="F-box-like_dom_sf"/>
</dbReference>
<dbReference type="Proteomes" id="UP000219338">
    <property type="component" value="Unassembled WGS sequence"/>
</dbReference>
<gene>
    <name evidence="2" type="ORF">ARMOST_10927</name>
</gene>
<evidence type="ECO:0000313" key="3">
    <source>
        <dbReference type="Proteomes" id="UP000219338"/>
    </source>
</evidence>
<dbReference type="PROSITE" id="PS50181">
    <property type="entry name" value="FBOX"/>
    <property type="match status" value="1"/>
</dbReference>
<protein>
    <recommendedName>
        <fullName evidence="1">F-box domain-containing protein</fullName>
    </recommendedName>
</protein>
<name>A0A284RFP1_ARMOS</name>
<organism evidence="2 3">
    <name type="scientific">Armillaria ostoyae</name>
    <name type="common">Armillaria root rot fungus</name>
    <dbReference type="NCBI Taxonomy" id="47428"/>
    <lineage>
        <taxon>Eukaryota</taxon>
        <taxon>Fungi</taxon>
        <taxon>Dikarya</taxon>
        <taxon>Basidiomycota</taxon>
        <taxon>Agaricomycotina</taxon>
        <taxon>Agaricomycetes</taxon>
        <taxon>Agaricomycetidae</taxon>
        <taxon>Agaricales</taxon>
        <taxon>Marasmiineae</taxon>
        <taxon>Physalacriaceae</taxon>
        <taxon>Armillaria</taxon>
    </lineage>
</organism>
<dbReference type="SUPFAM" id="SSF81383">
    <property type="entry name" value="F-box domain"/>
    <property type="match status" value="1"/>
</dbReference>
<feature type="domain" description="F-box" evidence="1">
    <location>
        <begin position="1"/>
        <end position="48"/>
    </location>
</feature>
<sequence>MPLLELPNDILISILQELELPGLSVLSRTCKALEALVNNFGWADYRRRHPRPSHSLASAQTLWSSKFHVRYDTLADRSWKHSRCRTDFVARPLARPWKGKLQPVLAINDSRLVVACGTTIYFYIFVASASDEVSSVEFERAVVLSGHSGRRRDITAVTFINGLKETLLVGFQNGEIEEVVFEDDTVKLFSRDLSDLHVGGVVEHLSYDNNMLLSLSSDGLAALTNLSVSPCTSAGVELQKRSWVSHLCMQSSTPYAAYGTSSVTPLAIHSITNGGLTQTPTVVLGMKGYTTTTTPSSAVYGICRAPLAAPWGSSPEIIVSGWYDGQVRCYDLRSALRGPSVSGSHSPLLPVLYLSDPLQYEPIYSVSCGGGSSSHVAAGSARHSVVSFWDIRSPAKGWSVHAPGNDSSPVYDIILESSRLFGATQSRPFVFDFGPGVSTRTYPHIPRPERDGLKKGRNFGYYVTQYIHRPSA</sequence>
<dbReference type="SUPFAM" id="SSF50978">
    <property type="entry name" value="WD40 repeat-like"/>
    <property type="match status" value="1"/>
</dbReference>
<evidence type="ECO:0000259" key="1">
    <source>
        <dbReference type="PROSITE" id="PS50181"/>
    </source>
</evidence>